<gene>
    <name evidence="4" type="ORF">PSON_ATCC_30995.1.T0480055</name>
</gene>
<protein>
    <recommendedName>
        <fullName evidence="3">AMP-activated protein kinase glycogen-binding domain-containing protein</fullName>
    </recommendedName>
</protein>
<dbReference type="Pfam" id="PF16561">
    <property type="entry name" value="AMPK1_CBM"/>
    <property type="match status" value="2"/>
</dbReference>
<dbReference type="Pfam" id="PF01344">
    <property type="entry name" value="Kelch_1"/>
    <property type="match status" value="1"/>
</dbReference>
<dbReference type="PANTHER" id="PTHR46093:SF18">
    <property type="entry name" value="FIBRONECTIN TYPE-III DOMAIN-CONTAINING PROTEIN"/>
    <property type="match status" value="1"/>
</dbReference>
<accession>A0A8S1MVW4</accession>
<dbReference type="Pfam" id="PF24681">
    <property type="entry name" value="Kelch_KLHDC2_KLHL20_DRC7"/>
    <property type="match status" value="1"/>
</dbReference>
<dbReference type="OrthoDB" id="10251809at2759"/>
<dbReference type="AlphaFoldDB" id="A0A8S1MVW4"/>
<dbReference type="PANTHER" id="PTHR46093">
    <property type="entry name" value="ACYL-COA-BINDING DOMAIN-CONTAINING PROTEIN 5"/>
    <property type="match status" value="1"/>
</dbReference>
<evidence type="ECO:0000256" key="2">
    <source>
        <dbReference type="ARBA" id="ARBA00022737"/>
    </source>
</evidence>
<keyword evidence="2" id="KW-0677">Repeat</keyword>
<evidence type="ECO:0000256" key="1">
    <source>
        <dbReference type="ARBA" id="ARBA00022441"/>
    </source>
</evidence>
<dbReference type="Proteomes" id="UP000692954">
    <property type="component" value="Unassembled WGS sequence"/>
</dbReference>
<evidence type="ECO:0000313" key="4">
    <source>
        <dbReference type="EMBL" id="CAD8085237.1"/>
    </source>
</evidence>
<dbReference type="EMBL" id="CAJJDN010000048">
    <property type="protein sequence ID" value="CAD8085237.1"/>
    <property type="molecule type" value="Genomic_DNA"/>
</dbReference>
<keyword evidence="1" id="KW-0880">Kelch repeat</keyword>
<dbReference type="CDD" id="cd02859">
    <property type="entry name" value="E_set_AMPKbeta_like_N"/>
    <property type="match status" value="2"/>
</dbReference>
<comment type="caution">
    <text evidence="4">The sequence shown here is derived from an EMBL/GenBank/DDBJ whole genome shotgun (WGS) entry which is preliminary data.</text>
</comment>
<proteinExistence type="predicted"/>
<dbReference type="InterPro" id="IPR032640">
    <property type="entry name" value="AMPK1_CBM"/>
</dbReference>
<evidence type="ECO:0000313" key="5">
    <source>
        <dbReference type="Proteomes" id="UP000692954"/>
    </source>
</evidence>
<dbReference type="InterPro" id="IPR006652">
    <property type="entry name" value="Kelch_1"/>
</dbReference>
<organism evidence="4 5">
    <name type="scientific">Paramecium sonneborni</name>
    <dbReference type="NCBI Taxonomy" id="65129"/>
    <lineage>
        <taxon>Eukaryota</taxon>
        <taxon>Sar</taxon>
        <taxon>Alveolata</taxon>
        <taxon>Ciliophora</taxon>
        <taxon>Intramacronucleata</taxon>
        <taxon>Oligohymenophorea</taxon>
        <taxon>Peniculida</taxon>
        <taxon>Parameciidae</taxon>
        <taxon>Paramecium</taxon>
    </lineage>
</organism>
<keyword evidence="5" id="KW-1185">Reference proteome</keyword>
<feature type="domain" description="AMP-activated protein kinase glycogen-binding" evidence="3">
    <location>
        <begin position="52"/>
        <end position="137"/>
    </location>
</feature>
<reference evidence="4" key="1">
    <citation type="submission" date="2021-01" db="EMBL/GenBank/DDBJ databases">
        <authorList>
            <consortium name="Genoscope - CEA"/>
            <person name="William W."/>
        </authorList>
    </citation>
    <scope>NUCLEOTIDE SEQUENCE</scope>
</reference>
<sequence>MKQQIRQFKQYIQFAEYISECNQLPQQQFNMLSNYCKQCGNLHEDQECAVNSTVIEWKYEGNVVTLYGSWSHFQVGYPMMKSKQPPYFLQAEINPPLPPGVHQYKFNVDGVWKHDLNADVVYNNFGTYNNWLEVVPRKLIQVDSSDDQEPNTDEDVQFRQNYKQDLMKVKVRTYLDWNEMFVMGSWDEWKQPIKLNRKFLGFAKKYINYAYLHLAPGSYQYKFLIAGQYVYDETLPTIDNNYTSKNNILHVNRKQQHYHPQNYDNVYFTQYQIQKKYERIHGLTMTGIGNEFYIFGGRGTGHNFKNDLHILNPRTKELRIIEDTKGPIPDPRAFHNAIKYGNKIIYYGGLNSDLIFDDYYVYNTTSKTWIQSKPKGQLPSPREKASLTLLSNYQSLIYFGGYYCSHDLEVQKTYNDLYCLDLTTMMWTHYDLDEHALKPPPRSAHSATQIKDKLYIFGGQSLPEGHYTPNFNDLWILDFSKEASWANLTPIMKGEPPTPRHGHLGSALGGHLFIYGGRGEHSNDILGDLYHFNPETLLWTKPKIHGTIPIPRCYCAADTMGNGNELWIIGGHKGNMIFNQQNQTHVYVMSFEERDDDDIFGSPKVVGRKPEFVMDIVKAITK</sequence>
<evidence type="ECO:0000259" key="3">
    <source>
        <dbReference type="Pfam" id="PF16561"/>
    </source>
</evidence>
<feature type="domain" description="AMP-activated protein kinase glycogen-binding" evidence="3">
    <location>
        <begin position="178"/>
        <end position="255"/>
    </location>
</feature>
<name>A0A8S1MVW4_9CILI</name>